<reference evidence="2 3" key="1">
    <citation type="submission" date="2016-11" db="EMBL/GenBank/DDBJ databases">
        <authorList>
            <person name="Jaros S."/>
            <person name="Januszkiewicz K."/>
            <person name="Wedrychowicz H."/>
        </authorList>
    </citation>
    <scope>NUCLEOTIDE SEQUENCE [LARGE SCALE GENOMIC DNA]</scope>
    <source>
        <strain evidence="2 3">DSM 24787</strain>
    </source>
</reference>
<dbReference type="AlphaFoldDB" id="A0A1N6DHL3"/>
<accession>A0A1N6DHL3</accession>
<dbReference type="InterPro" id="IPR010982">
    <property type="entry name" value="Lambda_DNA-bd_dom_sf"/>
</dbReference>
<dbReference type="CDD" id="cd00093">
    <property type="entry name" value="HTH_XRE"/>
    <property type="match status" value="1"/>
</dbReference>
<name>A0A1N6DHL3_9BACT</name>
<dbReference type="SMART" id="SM00530">
    <property type="entry name" value="HTH_XRE"/>
    <property type="match status" value="1"/>
</dbReference>
<dbReference type="STRING" id="536979.SAMN04488055_0758"/>
<dbReference type="EMBL" id="FSRA01000001">
    <property type="protein sequence ID" value="SIN70270.1"/>
    <property type="molecule type" value="Genomic_DNA"/>
</dbReference>
<organism evidence="2 3">
    <name type="scientific">Chitinophaga niabensis</name>
    <dbReference type="NCBI Taxonomy" id="536979"/>
    <lineage>
        <taxon>Bacteria</taxon>
        <taxon>Pseudomonadati</taxon>
        <taxon>Bacteroidota</taxon>
        <taxon>Chitinophagia</taxon>
        <taxon>Chitinophagales</taxon>
        <taxon>Chitinophagaceae</taxon>
        <taxon>Chitinophaga</taxon>
    </lineage>
</organism>
<dbReference type="PROSITE" id="PS50943">
    <property type="entry name" value="HTH_CROC1"/>
    <property type="match status" value="1"/>
</dbReference>
<keyword evidence="3" id="KW-1185">Reference proteome</keyword>
<dbReference type="GO" id="GO:0003677">
    <property type="term" value="F:DNA binding"/>
    <property type="evidence" value="ECO:0007669"/>
    <property type="project" value="InterPro"/>
</dbReference>
<sequence length="78" mass="8974">MNDKKDKIRTNLMTRLHELREAKGWSFRQVGLEADIEHKQYEGYEKGENIPGFFVLCRIADAYGISVSELLKGVHPVP</sequence>
<evidence type="ECO:0000313" key="3">
    <source>
        <dbReference type="Proteomes" id="UP000185003"/>
    </source>
</evidence>
<dbReference type="Gene3D" id="1.10.260.40">
    <property type="entry name" value="lambda repressor-like DNA-binding domains"/>
    <property type="match status" value="1"/>
</dbReference>
<feature type="domain" description="HTH cro/C1-type" evidence="1">
    <location>
        <begin position="16"/>
        <end position="70"/>
    </location>
</feature>
<dbReference type="InterPro" id="IPR001387">
    <property type="entry name" value="Cro/C1-type_HTH"/>
</dbReference>
<dbReference type="Proteomes" id="UP000185003">
    <property type="component" value="Unassembled WGS sequence"/>
</dbReference>
<dbReference type="Pfam" id="PF13560">
    <property type="entry name" value="HTH_31"/>
    <property type="match status" value="1"/>
</dbReference>
<proteinExistence type="predicted"/>
<evidence type="ECO:0000313" key="2">
    <source>
        <dbReference type="EMBL" id="SIN70270.1"/>
    </source>
</evidence>
<evidence type="ECO:0000259" key="1">
    <source>
        <dbReference type="PROSITE" id="PS50943"/>
    </source>
</evidence>
<protein>
    <submittedName>
        <fullName evidence="2">Helix-turn-helix domain-containing protein</fullName>
    </submittedName>
</protein>
<gene>
    <name evidence="2" type="ORF">SAMN04488055_0758</name>
</gene>
<dbReference type="SUPFAM" id="SSF47413">
    <property type="entry name" value="lambda repressor-like DNA-binding domains"/>
    <property type="match status" value="1"/>
</dbReference>